<proteinExistence type="predicted"/>
<evidence type="ECO:0000313" key="1">
    <source>
        <dbReference type="EMBL" id="PDT05744.1"/>
    </source>
</evidence>
<reference evidence="1 2" key="1">
    <citation type="submission" date="2017-09" db="EMBL/GenBank/DDBJ databases">
        <title>Comparative genomics of rhizobia isolated from Phaseolus vulgaris in China.</title>
        <authorList>
            <person name="Tong W."/>
        </authorList>
    </citation>
    <scope>NUCLEOTIDE SEQUENCE [LARGE SCALE GENOMIC DNA]</scope>
    <source>
        <strain evidence="1 2">C5</strain>
    </source>
</reference>
<dbReference type="Proteomes" id="UP000220768">
    <property type="component" value="Unassembled WGS sequence"/>
</dbReference>
<dbReference type="AlphaFoldDB" id="A0A2A6JHB4"/>
<dbReference type="RefSeq" id="WP_097610816.1">
    <property type="nucleotide sequence ID" value="NZ_NWSV01000002.1"/>
</dbReference>
<dbReference type="EMBL" id="NWSV01000002">
    <property type="protein sequence ID" value="PDT05744.1"/>
    <property type="molecule type" value="Genomic_DNA"/>
</dbReference>
<accession>A0A2A6JHB4</accession>
<name>A0A2A6JHB4_9HYPH</name>
<keyword evidence="2" id="KW-1185">Reference proteome</keyword>
<comment type="caution">
    <text evidence="1">The sequence shown here is derived from an EMBL/GenBank/DDBJ whole genome shotgun (WGS) entry which is preliminary data.</text>
</comment>
<protein>
    <submittedName>
        <fullName evidence="1">Uncharacterized protein</fullName>
    </submittedName>
</protein>
<sequence>MQSPQTIEELLRAVAAEGGKLDGLGFADDEIVKQARSLGLIDVDPGNAWTLVDTVRLTPTQRMVMGLPPIVQKPSVLTLTLHAVATAFARIFGNRRVLP</sequence>
<gene>
    <name evidence="1" type="ORF">CO666_03840</name>
</gene>
<organism evidence="1 2">
    <name type="scientific">Rhizobium chutanense</name>
    <dbReference type="NCBI Taxonomy" id="2035448"/>
    <lineage>
        <taxon>Bacteria</taxon>
        <taxon>Pseudomonadati</taxon>
        <taxon>Pseudomonadota</taxon>
        <taxon>Alphaproteobacteria</taxon>
        <taxon>Hyphomicrobiales</taxon>
        <taxon>Rhizobiaceae</taxon>
        <taxon>Rhizobium/Agrobacterium group</taxon>
        <taxon>Rhizobium</taxon>
    </lineage>
</organism>
<evidence type="ECO:0000313" key="2">
    <source>
        <dbReference type="Proteomes" id="UP000220768"/>
    </source>
</evidence>